<evidence type="ECO:0000313" key="2">
    <source>
        <dbReference type="EMBL" id="QJH96609.1"/>
    </source>
</evidence>
<gene>
    <name evidence="1" type="ORF">TM448A00811_0015</name>
    <name evidence="2" type="ORF">TM448B00775_0034</name>
</gene>
<protein>
    <submittedName>
        <fullName evidence="1">Uncharacterized protein</fullName>
    </submittedName>
</protein>
<accession>A0A6H1ZJD2</accession>
<dbReference type="EMBL" id="MT144068">
    <property type="protein sequence ID" value="QJA48033.1"/>
    <property type="molecule type" value="Genomic_DNA"/>
</dbReference>
<organism evidence="1">
    <name type="scientific">viral metagenome</name>
    <dbReference type="NCBI Taxonomy" id="1070528"/>
    <lineage>
        <taxon>unclassified sequences</taxon>
        <taxon>metagenomes</taxon>
        <taxon>organismal metagenomes</taxon>
    </lineage>
</organism>
<dbReference type="EMBL" id="MT144656">
    <property type="protein sequence ID" value="QJH96609.1"/>
    <property type="molecule type" value="Genomic_DNA"/>
</dbReference>
<proteinExistence type="predicted"/>
<sequence length="60" mass="6781">MQPKVIDLAEYKKSKEPVWGKSLLETNMEYLSAQEEIIRLTGGCVDRKMVADIDAIPEAQ</sequence>
<dbReference type="AlphaFoldDB" id="A0A6H1ZJD2"/>
<name>A0A6H1ZJD2_9ZZZZ</name>
<reference evidence="1" key="1">
    <citation type="submission" date="2020-03" db="EMBL/GenBank/DDBJ databases">
        <title>The deep terrestrial virosphere.</title>
        <authorList>
            <person name="Holmfeldt K."/>
            <person name="Nilsson E."/>
            <person name="Simone D."/>
            <person name="Lopez-Fernandez M."/>
            <person name="Wu X."/>
            <person name="de Brujin I."/>
            <person name="Lundin D."/>
            <person name="Andersson A."/>
            <person name="Bertilsson S."/>
            <person name="Dopson M."/>
        </authorList>
    </citation>
    <scope>NUCLEOTIDE SEQUENCE</scope>
    <source>
        <strain evidence="1">TM448A00811</strain>
        <strain evidence="2">TM448B00775</strain>
    </source>
</reference>
<evidence type="ECO:0000313" key="1">
    <source>
        <dbReference type="EMBL" id="QJA48033.1"/>
    </source>
</evidence>